<proteinExistence type="predicted"/>
<evidence type="ECO:0000313" key="2">
    <source>
        <dbReference type="EMBL" id="CAK8678925.1"/>
    </source>
</evidence>
<evidence type="ECO:0000256" key="1">
    <source>
        <dbReference type="SAM" id="MobiDB-lite"/>
    </source>
</evidence>
<feature type="compositionally biased region" description="Pro residues" evidence="1">
    <location>
        <begin position="42"/>
        <end position="53"/>
    </location>
</feature>
<reference evidence="2 3" key="1">
    <citation type="submission" date="2024-02" db="EMBL/GenBank/DDBJ databases">
        <authorList>
            <person name="Daric V."/>
            <person name="Darras S."/>
        </authorList>
    </citation>
    <scope>NUCLEOTIDE SEQUENCE [LARGE SCALE GENOMIC DNA]</scope>
</reference>
<evidence type="ECO:0000313" key="3">
    <source>
        <dbReference type="Proteomes" id="UP001642483"/>
    </source>
</evidence>
<comment type="caution">
    <text evidence="2">The sequence shown here is derived from an EMBL/GenBank/DDBJ whole genome shotgun (WGS) entry which is preliminary data.</text>
</comment>
<dbReference type="EMBL" id="CAWYQH010000057">
    <property type="protein sequence ID" value="CAK8678925.1"/>
    <property type="molecule type" value="Genomic_DNA"/>
</dbReference>
<feature type="region of interest" description="Disordered" evidence="1">
    <location>
        <begin position="26"/>
        <end position="54"/>
    </location>
</feature>
<gene>
    <name evidence="2" type="ORF">CVLEPA_LOCUS9196</name>
</gene>
<sequence length="114" mass="11655">MNINTSNCQRKNTGCDDASFEVKVGKQVDGEKAKPKAVSTPPAVPPPTAPPAIDPVTNAEVEASAATIAGKSGGNIAAAVMAAPPTIVPTTPAPILHFKLLFFTSAKTVLVFET</sequence>
<keyword evidence="3" id="KW-1185">Reference proteome</keyword>
<accession>A0ABP0FGW7</accession>
<organism evidence="2 3">
    <name type="scientific">Clavelina lepadiformis</name>
    <name type="common">Light-bulb sea squirt</name>
    <name type="synonym">Ascidia lepadiformis</name>
    <dbReference type="NCBI Taxonomy" id="159417"/>
    <lineage>
        <taxon>Eukaryota</taxon>
        <taxon>Metazoa</taxon>
        <taxon>Chordata</taxon>
        <taxon>Tunicata</taxon>
        <taxon>Ascidiacea</taxon>
        <taxon>Aplousobranchia</taxon>
        <taxon>Clavelinidae</taxon>
        <taxon>Clavelina</taxon>
    </lineage>
</organism>
<protein>
    <submittedName>
        <fullName evidence="2">Uncharacterized protein</fullName>
    </submittedName>
</protein>
<name>A0ABP0FGW7_CLALP</name>
<dbReference type="Proteomes" id="UP001642483">
    <property type="component" value="Unassembled WGS sequence"/>
</dbReference>